<proteinExistence type="predicted"/>
<dbReference type="Proteomes" id="UP001287356">
    <property type="component" value="Unassembled WGS sequence"/>
</dbReference>
<organism evidence="2 3">
    <name type="scientific">Lasiosphaeria ovina</name>
    <dbReference type="NCBI Taxonomy" id="92902"/>
    <lineage>
        <taxon>Eukaryota</taxon>
        <taxon>Fungi</taxon>
        <taxon>Dikarya</taxon>
        <taxon>Ascomycota</taxon>
        <taxon>Pezizomycotina</taxon>
        <taxon>Sordariomycetes</taxon>
        <taxon>Sordariomycetidae</taxon>
        <taxon>Sordariales</taxon>
        <taxon>Lasiosphaeriaceae</taxon>
        <taxon>Lasiosphaeria</taxon>
    </lineage>
</organism>
<feature type="chain" id="PRO_5042114183" description="CBM-cenC domain-containing protein" evidence="1">
    <location>
        <begin position="23"/>
        <end position="428"/>
    </location>
</feature>
<reference evidence="2" key="2">
    <citation type="submission" date="2023-06" db="EMBL/GenBank/DDBJ databases">
        <authorList>
            <consortium name="Lawrence Berkeley National Laboratory"/>
            <person name="Haridas S."/>
            <person name="Hensen N."/>
            <person name="Bonometti L."/>
            <person name="Westerberg I."/>
            <person name="Brannstrom I.O."/>
            <person name="Guillou S."/>
            <person name="Cros-Aarteil S."/>
            <person name="Calhoun S."/>
            <person name="Kuo A."/>
            <person name="Mondo S."/>
            <person name="Pangilinan J."/>
            <person name="Riley R."/>
            <person name="Labutti K."/>
            <person name="Andreopoulos B."/>
            <person name="Lipzen A."/>
            <person name="Chen C."/>
            <person name="Yanf M."/>
            <person name="Daum C."/>
            <person name="Ng V."/>
            <person name="Clum A."/>
            <person name="Steindorff A."/>
            <person name="Ohm R."/>
            <person name="Martin F."/>
            <person name="Silar P."/>
            <person name="Natvig D."/>
            <person name="Lalanne C."/>
            <person name="Gautier V."/>
            <person name="Ament-Velasquez S.L."/>
            <person name="Kruys A."/>
            <person name="Hutchinson M.I."/>
            <person name="Powell A.J."/>
            <person name="Barry K."/>
            <person name="Miller A.N."/>
            <person name="Grigoriev I.V."/>
            <person name="Debuchy R."/>
            <person name="Gladieux P."/>
            <person name="Thoren M.H."/>
            <person name="Johannesson H."/>
        </authorList>
    </citation>
    <scope>NUCLEOTIDE SEQUENCE</scope>
    <source>
        <strain evidence="2">CBS 958.72</strain>
    </source>
</reference>
<protein>
    <recommendedName>
        <fullName evidence="4">CBM-cenC domain-containing protein</fullName>
    </recommendedName>
</protein>
<gene>
    <name evidence="2" type="ORF">B0T24DRAFT_218310</name>
</gene>
<keyword evidence="1" id="KW-0732">Signal</keyword>
<feature type="signal peptide" evidence="1">
    <location>
        <begin position="1"/>
        <end position="22"/>
    </location>
</feature>
<comment type="caution">
    <text evidence="2">The sequence shown here is derived from an EMBL/GenBank/DDBJ whole genome shotgun (WGS) entry which is preliminary data.</text>
</comment>
<name>A0AAE0KI16_9PEZI</name>
<dbReference type="AlphaFoldDB" id="A0AAE0KI16"/>
<evidence type="ECO:0000313" key="2">
    <source>
        <dbReference type="EMBL" id="KAK3376351.1"/>
    </source>
</evidence>
<evidence type="ECO:0000313" key="3">
    <source>
        <dbReference type="Proteomes" id="UP001287356"/>
    </source>
</evidence>
<dbReference type="Gene3D" id="2.60.120.260">
    <property type="entry name" value="Galactose-binding domain-like"/>
    <property type="match status" value="2"/>
</dbReference>
<evidence type="ECO:0000256" key="1">
    <source>
        <dbReference type="SAM" id="SignalP"/>
    </source>
</evidence>
<accession>A0AAE0KI16</accession>
<keyword evidence="3" id="KW-1185">Reference proteome</keyword>
<dbReference type="EMBL" id="JAULSN010000003">
    <property type="protein sequence ID" value="KAK3376351.1"/>
    <property type="molecule type" value="Genomic_DNA"/>
</dbReference>
<sequence length="428" mass="43956">MVSAFNLGLLVTAGFLATGAGAVTCAADNCYRALFPCPTPSAVSAASAFCATITAGGVTATNFPTRATAACGTSPGRYVSACQCGPTCSTSVATPTSSCTPTPSNGGLVYGDFECGPAPWTVQVIQQNVVANASGIGLTGAKSFVTKFTGPDSCSTTSCTDARIISPSLPVTPGVSYKLTFGTWMDGTTGGFVGVMINGQGLVTIDALDFTPTLWHFSQVAWTPPAGVTSAVITFEWIGPEARLDTITFAPVTAYCGSHPPLGFLPDGDFECGAGGWTTQKPDPGAQAGISGFAGVTINPSNPPFGSFAWKAYLATDPNPANQELGVSARLVSPVVPVTPGKTYMLAYTTYFDRTNFGFVGVMINDVPLQTTDPGDRGVGTLYFAPRQLFWTAPAGNTTAQVKLEVVADKAGTVMIDSVILVEATGEN</sequence>
<reference evidence="2" key="1">
    <citation type="journal article" date="2023" name="Mol. Phylogenet. Evol.">
        <title>Genome-scale phylogeny and comparative genomics of the fungal order Sordariales.</title>
        <authorList>
            <person name="Hensen N."/>
            <person name="Bonometti L."/>
            <person name="Westerberg I."/>
            <person name="Brannstrom I.O."/>
            <person name="Guillou S."/>
            <person name="Cros-Aarteil S."/>
            <person name="Calhoun S."/>
            <person name="Haridas S."/>
            <person name="Kuo A."/>
            <person name="Mondo S."/>
            <person name="Pangilinan J."/>
            <person name="Riley R."/>
            <person name="LaButti K."/>
            <person name="Andreopoulos B."/>
            <person name="Lipzen A."/>
            <person name="Chen C."/>
            <person name="Yan M."/>
            <person name="Daum C."/>
            <person name="Ng V."/>
            <person name="Clum A."/>
            <person name="Steindorff A."/>
            <person name="Ohm R.A."/>
            <person name="Martin F."/>
            <person name="Silar P."/>
            <person name="Natvig D.O."/>
            <person name="Lalanne C."/>
            <person name="Gautier V."/>
            <person name="Ament-Velasquez S.L."/>
            <person name="Kruys A."/>
            <person name="Hutchinson M.I."/>
            <person name="Powell A.J."/>
            <person name="Barry K."/>
            <person name="Miller A.N."/>
            <person name="Grigoriev I.V."/>
            <person name="Debuchy R."/>
            <person name="Gladieux P."/>
            <person name="Hiltunen Thoren M."/>
            <person name="Johannesson H."/>
        </authorList>
    </citation>
    <scope>NUCLEOTIDE SEQUENCE</scope>
    <source>
        <strain evidence="2">CBS 958.72</strain>
    </source>
</reference>
<evidence type="ECO:0008006" key="4">
    <source>
        <dbReference type="Google" id="ProtNLM"/>
    </source>
</evidence>